<gene>
    <name evidence="2" type="ORF">PCOR1329_LOCUS50844</name>
</gene>
<protein>
    <recommendedName>
        <fullName evidence="1">EF-hand domain-containing protein</fullName>
    </recommendedName>
</protein>
<evidence type="ECO:0000313" key="3">
    <source>
        <dbReference type="Proteomes" id="UP001189429"/>
    </source>
</evidence>
<keyword evidence="3" id="KW-1185">Reference proteome</keyword>
<comment type="caution">
    <text evidence="2">The sequence shown here is derived from an EMBL/GenBank/DDBJ whole genome shotgun (WGS) entry which is preliminary data.</text>
</comment>
<dbReference type="Proteomes" id="UP001189429">
    <property type="component" value="Unassembled WGS sequence"/>
</dbReference>
<name>A0ABN9UR05_9DINO</name>
<organism evidence="2 3">
    <name type="scientific">Prorocentrum cordatum</name>
    <dbReference type="NCBI Taxonomy" id="2364126"/>
    <lineage>
        <taxon>Eukaryota</taxon>
        <taxon>Sar</taxon>
        <taxon>Alveolata</taxon>
        <taxon>Dinophyceae</taxon>
        <taxon>Prorocentrales</taxon>
        <taxon>Prorocentraceae</taxon>
        <taxon>Prorocentrum</taxon>
    </lineage>
</organism>
<sequence>MMTQLFHRMNKSGTGFLTVSELEETMESVASKCQVSEKWVRDTLAAFAMAVQQSGTAIKHMIPQKRVTLMQFRELFPKYVPSLRTSQLDRLWKYLQTEVSNDNPPRAHSEEWNHMDADSFAAVFGPTLGAAADTGDKFENNLTVGRRGSIGRDMLDELASHLLSHVGDAKLDMCFEALDPFLTPEHFHDQLRRPSSA</sequence>
<dbReference type="InterPro" id="IPR002048">
    <property type="entry name" value="EF_hand_dom"/>
</dbReference>
<proteinExistence type="predicted"/>
<dbReference type="EMBL" id="CAUYUJ010016160">
    <property type="protein sequence ID" value="CAK0862428.1"/>
    <property type="molecule type" value="Genomic_DNA"/>
</dbReference>
<dbReference type="PROSITE" id="PS50222">
    <property type="entry name" value="EF_HAND_2"/>
    <property type="match status" value="1"/>
</dbReference>
<evidence type="ECO:0000259" key="1">
    <source>
        <dbReference type="PROSITE" id="PS50222"/>
    </source>
</evidence>
<feature type="domain" description="EF-hand" evidence="1">
    <location>
        <begin position="1"/>
        <end position="32"/>
    </location>
</feature>
<accession>A0ABN9UR05</accession>
<evidence type="ECO:0000313" key="2">
    <source>
        <dbReference type="EMBL" id="CAK0862428.1"/>
    </source>
</evidence>
<reference evidence="2" key="1">
    <citation type="submission" date="2023-10" db="EMBL/GenBank/DDBJ databases">
        <authorList>
            <person name="Chen Y."/>
            <person name="Shah S."/>
            <person name="Dougan E. K."/>
            <person name="Thang M."/>
            <person name="Chan C."/>
        </authorList>
    </citation>
    <scope>NUCLEOTIDE SEQUENCE [LARGE SCALE GENOMIC DNA]</scope>
</reference>